<dbReference type="CDD" id="cd21115">
    <property type="entry name" value="legumain_C"/>
    <property type="match status" value="1"/>
</dbReference>
<keyword evidence="5 9" id="KW-0732">Signal</keyword>
<dbReference type="InterPro" id="IPR046427">
    <property type="entry name" value="Legumain_prodom_sf"/>
</dbReference>
<keyword evidence="6" id="KW-0378">Hydrolase</keyword>
<organism evidence="11 12">
    <name type="scientific">Halteria grandinella</name>
    <dbReference type="NCBI Taxonomy" id="5974"/>
    <lineage>
        <taxon>Eukaryota</taxon>
        <taxon>Sar</taxon>
        <taxon>Alveolata</taxon>
        <taxon>Ciliophora</taxon>
        <taxon>Intramacronucleata</taxon>
        <taxon>Spirotrichea</taxon>
        <taxon>Stichotrichia</taxon>
        <taxon>Sporadotrichida</taxon>
        <taxon>Halteriidae</taxon>
        <taxon>Halteria</taxon>
    </lineage>
</organism>
<dbReference type="InterPro" id="IPR048501">
    <property type="entry name" value="Legum_prodom"/>
</dbReference>
<dbReference type="PRINTS" id="PR00776">
    <property type="entry name" value="HEMOGLOBNASE"/>
</dbReference>
<dbReference type="GO" id="GO:0051603">
    <property type="term" value="P:proteolysis involved in protein catabolic process"/>
    <property type="evidence" value="ECO:0007669"/>
    <property type="project" value="TreeGrafter"/>
</dbReference>
<feature type="domain" description="Legumain prodomain" evidence="10">
    <location>
        <begin position="378"/>
        <end position="458"/>
    </location>
</feature>
<gene>
    <name evidence="11" type="ORF">FGO68_gene4807</name>
</gene>
<comment type="catalytic activity">
    <reaction evidence="1">
        <text>Hydrolysis of proteins and small molecule substrates at -Asn-|-Xaa- bonds.</text>
        <dbReference type="EC" id="3.4.22.34"/>
    </reaction>
</comment>
<dbReference type="OrthoDB" id="416370at2759"/>
<sequence length="461" mass="51784">MKIPTIFISLSAVLLSQAYAQQQDNWAVLVAGSKGMWNYRHQADVCASYQLLRKNGFTEDHIILMAVDDLVNDEDNPFPGQLFNEPNGPDVYAGCKIDYRGSDMVTPETFHAVLRGNSSALPQGSKVLKSNENSNVFLFFSDHGEIGFLVFPEHQQLFANALNSTLAYMHENKMYRKMVLYIEACHSASMFDGILPNNLGIYAVVAANATQSSWGTYCYPYDIVNGQHMLQCLGDMFAISWMQTNKNATAQGGDLSVYTLEHQFKQLQKLVVKSQVLRFGDLSVAQEPVMAFQGVYNQQKHLQEQQAIYGGVDAHKRLRELARLQLEESIEELNADELVQKSSQEQSDAKLNYLYSQLLEKVRGEDAQIDFANEITRRMKVDNIFVKIAASLGLVDVSTETHVLPTNFDCLSSLIESYKSNCGPLHDYDLQYTAYFVQACEKGENSAQILSKNIKKVCSSF</sequence>
<evidence type="ECO:0000256" key="1">
    <source>
        <dbReference type="ARBA" id="ARBA00000810"/>
    </source>
</evidence>
<keyword evidence="7" id="KW-0788">Thiol protease</keyword>
<dbReference type="Gene3D" id="1.10.132.130">
    <property type="match status" value="1"/>
</dbReference>
<feature type="chain" id="PRO_5035235795" description="legumain" evidence="9">
    <location>
        <begin position="21"/>
        <end position="461"/>
    </location>
</feature>
<comment type="caution">
    <text evidence="11">The sequence shown here is derived from an EMBL/GenBank/DDBJ whole genome shotgun (WGS) entry which is preliminary data.</text>
</comment>
<evidence type="ECO:0000256" key="5">
    <source>
        <dbReference type="ARBA" id="ARBA00022729"/>
    </source>
</evidence>
<dbReference type="PANTHER" id="PTHR12000:SF42">
    <property type="entry name" value="LEGUMAIN"/>
    <property type="match status" value="1"/>
</dbReference>
<dbReference type="Gene3D" id="3.40.50.1460">
    <property type="match status" value="1"/>
</dbReference>
<evidence type="ECO:0000256" key="6">
    <source>
        <dbReference type="ARBA" id="ARBA00022801"/>
    </source>
</evidence>
<dbReference type="EC" id="3.4.22.34" evidence="3"/>
<dbReference type="PIRSF" id="PIRSF019663">
    <property type="entry name" value="Legumain"/>
    <property type="match status" value="1"/>
</dbReference>
<dbReference type="GO" id="GO:0006624">
    <property type="term" value="P:vacuolar protein processing"/>
    <property type="evidence" value="ECO:0007669"/>
    <property type="project" value="TreeGrafter"/>
</dbReference>
<feature type="signal peptide" evidence="9">
    <location>
        <begin position="1"/>
        <end position="20"/>
    </location>
</feature>
<accession>A0A8J8NNL1</accession>
<dbReference type="FunFam" id="3.40.50.1460:FF:000006">
    <property type="entry name" value="Legumain"/>
    <property type="match status" value="1"/>
</dbReference>
<evidence type="ECO:0000256" key="3">
    <source>
        <dbReference type="ARBA" id="ARBA00012628"/>
    </source>
</evidence>
<proteinExistence type="inferred from homology"/>
<dbReference type="Pfam" id="PF01650">
    <property type="entry name" value="Peptidase_C13"/>
    <property type="match status" value="1"/>
</dbReference>
<evidence type="ECO:0000256" key="2">
    <source>
        <dbReference type="ARBA" id="ARBA00009941"/>
    </source>
</evidence>
<feature type="active site" description="Nucleophile" evidence="8">
    <location>
        <position position="185"/>
    </location>
</feature>
<protein>
    <recommendedName>
        <fullName evidence="3">legumain</fullName>
        <ecNumber evidence="3">3.4.22.34</ecNumber>
    </recommendedName>
</protein>
<reference evidence="11" key="1">
    <citation type="submission" date="2019-06" db="EMBL/GenBank/DDBJ databases">
        <authorList>
            <person name="Zheng W."/>
        </authorList>
    </citation>
    <scope>NUCLEOTIDE SEQUENCE</scope>
    <source>
        <strain evidence="11">QDHG01</strain>
    </source>
</reference>
<dbReference type="GO" id="GO:0005773">
    <property type="term" value="C:vacuole"/>
    <property type="evidence" value="ECO:0007669"/>
    <property type="project" value="GOC"/>
</dbReference>
<evidence type="ECO:0000256" key="4">
    <source>
        <dbReference type="ARBA" id="ARBA00022670"/>
    </source>
</evidence>
<evidence type="ECO:0000256" key="7">
    <source>
        <dbReference type="ARBA" id="ARBA00022807"/>
    </source>
</evidence>
<feature type="active site" evidence="8">
    <location>
        <position position="143"/>
    </location>
</feature>
<evidence type="ECO:0000313" key="11">
    <source>
        <dbReference type="EMBL" id="TNV78967.1"/>
    </source>
</evidence>
<dbReference type="EMBL" id="RRYP01009588">
    <property type="protein sequence ID" value="TNV78967.1"/>
    <property type="molecule type" value="Genomic_DNA"/>
</dbReference>
<dbReference type="PANTHER" id="PTHR12000">
    <property type="entry name" value="HEMOGLOBINASE FAMILY MEMBER"/>
    <property type="match status" value="1"/>
</dbReference>
<evidence type="ECO:0000313" key="12">
    <source>
        <dbReference type="Proteomes" id="UP000785679"/>
    </source>
</evidence>
<evidence type="ECO:0000256" key="9">
    <source>
        <dbReference type="SAM" id="SignalP"/>
    </source>
</evidence>
<dbReference type="GO" id="GO:0004197">
    <property type="term" value="F:cysteine-type endopeptidase activity"/>
    <property type="evidence" value="ECO:0007669"/>
    <property type="project" value="UniProtKB-EC"/>
</dbReference>
<keyword evidence="4" id="KW-0645">Protease</keyword>
<dbReference type="InterPro" id="IPR001096">
    <property type="entry name" value="Peptidase_C13"/>
</dbReference>
<evidence type="ECO:0000256" key="8">
    <source>
        <dbReference type="PIRSR" id="PIRSR019663-1"/>
    </source>
</evidence>
<dbReference type="Proteomes" id="UP000785679">
    <property type="component" value="Unassembled WGS sequence"/>
</dbReference>
<evidence type="ECO:0000259" key="10">
    <source>
        <dbReference type="Pfam" id="PF20985"/>
    </source>
</evidence>
<dbReference type="AlphaFoldDB" id="A0A8J8NNL1"/>
<name>A0A8J8NNL1_HALGN</name>
<comment type="similarity">
    <text evidence="2">Belongs to the peptidase C13 family.</text>
</comment>
<keyword evidence="12" id="KW-1185">Reference proteome</keyword>
<dbReference type="Pfam" id="PF20985">
    <property type="entry name" value="Legum_prodom"/>
    <property type="match status" value="1"/>
</dbReference>